<reference evidence="1" key="1">
    <citation type="submission" date="2024-06" db="EMBL/GenBank/DDBJ databases">
        <authorList>
            <person name="Coelho C."/>
            <person name="Bento M."/>
            <person name="Garcia E."/>
            <person name="Camelo A."/>
            <person name="Brandao I."/>
            <person name="Espirito Santo C."/>
            <person name="Trovao J."/>
            <person name="Verissimo A."/>
            <person name="Costa J."/>
            <person name="Tiago I."/>
        </authorList>
    </citation>
    <scope>NUCLEOTIDE SEQUENCE</scope>
    <source>
        <strain evidence="1">KWT182</strain>
    </source>
</reference>
<proteinExistence type="predicted"/>
<accession>A0AAU7Q6L6</accession>
<protein>
    <submittedName>
        <fullName evidence="1">Uncharacterized protein</fullName>
    </submittedName>
</protein>
<dbReference type="AlphaFoldDB" id="A0AAU7Q6L6"/>
<evidence type="ECO:0000313" key="1">
    <source>
        <dbReference type="EMBL" id="XBS68810.1"/>
    </source>
</evidence>
<gene>
    <name evidence="1" type="ORF">ABK905_19870</name>
</gene>
<name>A0AAU7Q6L6_9GAMM</name>
<sequence length="151" mass="16899">MSLVLPTHLQLRDEGYSEINACQSLLSSHGGYSMPLSPPLYRAYNTERFDFDNQNHDYPSDKLKEADIKKTGSALIKLAKIVNEQNIFNSGFSFIPTVPAKTQLLFASVNFFNLGCRQQREHPTAESAIGCRAFRHGSSLCNLQCHPGQHI</sequence>
<organism evidence="1">
    <name type="scientific">Acerihabitans sp. KWT182</name>
    <dbReference type="NCBI Taxonomy" id="3157919"/>
    <lineage>
        <taxon>Bacteria</taxon>
        <taxon>Pseudomonadati</taxon>
        <taxon>Pseudomonadota</taxon>
        <taxon>Gammaproteobacteria</taxon>
        <taxon>Enterobacterales</taxon>
        <taxon>Pectobacteriaceae</taxon>
        <taxon>Acerihabitans</taxon>
    </lineage>
</organism>
<dbReference type="EMBL" id="CP157947">
    <property type="protein sequence ID" value="XBS68810.1"/>
    <property type="molecule type" value="Genomic_DNA"/>
</dbReference>